<feature type="transmembrane region" description="Helical" evidence="1">
    <location>
        <begin position="62"/>
        <end position="92"/>
    </location>
</feature>
<keyword evidence="3" id="KW-1185">Reference proteome</keyword>
<reference evidence="3" key="1">
    <citation type="submission" date="2007-12" db="EMBL/GenBank/DDBJ databases">
        <title>Annotation of Entamoeba dispar SAW760.</title>
        <authorList>
            <person name="Lorenzi H."/>
            <person name="Inman J."/>
            <person name="Schobel S."/>
            <person name="Amedeo P."/>
            <person name="Caler E."/>
        </authorList>
    </citation>
    <scope>NUCLEOTIDE SEQUENCE [LARGE SCALE GENOMIC DNA]</scope>
    <source>
        <strain evidence="3">ATCC PRA-260 / SAW760</strain>
    </source>
</reference>
<feature type="transmembrane region" description="Helical" evidence="1">
    <location>
        <begin position="104"/>
        <end position="122"/>
    </location>
</feature>
<dbReference type="AlphaFoldDB" id="B0EFV1"/>
<keyword evidence="1" id="KW-0472">Membrane</keyword>
<dbReference type="KEGG" id="edi:EDI_081780"/>
<feature type="transmembrane region" description="Helical" evidence="1">
    <location>
        <begin position="6"/>
        <end position="27"/>
    </location>
</feature>
<keyword evidence="1" id="KW-0812">Transmembrane</keyword>
<keyword evidence="1" id="KW-1133">Transmembrane helix</keyword>
<dbReference type="RefSeq" id="XP_001737137.1">
    <property type="nucleotide sequence ID" value="XM_001737085.1"/>
</dbReference>
<gene>
    <name evidence="2" type="ORF">EDI_081780</name>
</gene>
<organism evidence="3">
    <name type="scientific">Entamoeba dispar (strain ATCC PRA-260 / SAW760)</name>
    <dbReference type="NCBI Taxonomy" id="370354"/>
    <lineage>
        <taxon>Eukaryota</taxon>
        <taxon>Amoebozoa</taxon>
        <taxon>Evosea</taxon>
        <taxon>Archamoebae</taxon>
        <taxon>Mastigamoebida</taxon>
        <taxon>Entamoebidae</taxon>
        <taxon>Entamoeba</taxon>
    </lineage>
</organism>
<evidence type="ECO:0000256" key="1">
    <source>
        <dbReference type="SAM" id="Phobius"/>
    </source>
</evidence>
<evidence type="ECO:0000313" key="2">
    <source>
        <dbReference type="EMBL" id="EDR26597.1"/>
    </source>
</evidence>
<dbReference type="GeneID" id="5882156"/>
<proteinExistence type="predicted"/>
<feature type="transmembrane region" description="Helical" evidence="1">
    <location>
        <begin position="128"/>
        <end position="151"/>
    </location>
</feature>
<feature type="transmembrane region" description="Helical" evidence="1">
    <location>
        <begin position="34"/>
        <end position="56"/>
    </location>
</feature>
<protein>
    <submittedName>
        <fullName evidence="2">ATP synthase a chain, putative</fullName>
    </submittedName>
</protein>
<sequence>MFLVQFYVFFLFFSFISFFISSFNIFFSIFPVAVSFFSIFVILSNTPCFFFLFFIVSFCFCFAPFIFCFCSFCSFITCTFSISFSILITNFYSSIRYFFQCFEFAYVPLFPTSVFCYHLFFFCSVPPFALFPGFTTFLLVCSFFFCHVWLCFLDLNSFYSFIFLFCTCSSCIIYSIIFYHQLFLKGFLFLLLFSSLKIPLSLPLPSS</sequence>
<evidence type="ECO:0000313" key="3">
    <source>
        <dbReference type="Proteomes" id="UP000008076"/>
    </source>
</evidence>
<name>B0EFV1_ENTDS</name>
<dbReference type="OMA" id="FFNNFHS"/>
<accession>B0EFV1</accession>
<dbReference type="Proteomes" id="UP000008076">
    <property type="component" value="Unassembled WGS sequence"/>
</dbReference>
<feature type="transmembrane region" description="Helical" evidence="1">
    <location>
        <begin position="158"/>
        <end position="180"/>
    </location>
</feature>
<dbReference type="VEuPathDB" id="AmoebaDB:EDI_081780"/>
<dbReference type="EMBL" id="DS549119">
    <property type="protein sequence ID" value="EDR26597.1"/>
    <property type="molecule type" value="Genomic_DNA"/>
</dbReference>